<sequence length="268" mass="29318">MTPRIRFENVWMTYGDQVVLERLNLTVAPGEFCTIVGASGCGKTTLLRLLLGEETPSRGRILLDGEPLPAEPGPDRGIVFQRYSVFPHLSVLGNVLLGLELRASPVTGRLLGAARRNAQEEAVAMLEAVGLGQALSKYPTQLSGGMQQRLALAQSLVMHPRILLLDEPFGALDPGIRRDMHELVLRLWRENNLTVFMVTHDIREGFYLGTRLLVFDKLRYDPDEPQAYGAGITYDLPIGQADSETLAAVLGRPGAAASDRPPAPGLQR</sequence>
<dbReference type="PANTHER" id="PTHR42781:SF8">
    <property type="entry name" value="BICARBONATE TRANSPORT ATP-BINDING PROTEIN CMPC"/>
    <property type="match status" value="1"/>
</dbReference>
<dbReference type="AlphaFoldDB" id="A0A1H2Q1J6"/>
<dbReference type="InterPro" id="IPR003439">
    <property type="entry name" value="ABC_transporter-like_ATP-bd"/>
</dbReference>
<reference evidence="6" key="1">
    <citation type="submission" date="2016-10" db="EMBL/GenBank/DDBJ databases">
        <authorList>
            <person name="Varghese N."/>
            <person name="Submissions S."/>
        </authorList>
    </citation>
    <scope>NUCLEOTIDE SEQUENCE [LARGE SCALE GENOMIC DNA]</scope>
    <source>
        <strain evidence="6">DSM 217</strain>
    </source>
</reference>
<name>A0A1H2Q1J6_THIRO</name>
<evidence type="ECO:0000313" key="6">
    <source>
        <dbReference type="Proteomes" id="UP000198816"/>
    </source>
</evidence>
<dbReference type="Proteomes" id="UP000198816">
    <property type="component" value="Unassembled WGS sequence"/>
</dbReference>
<dbReference type="CDD" id="cd03293">
    <property type="entry name" value="ABC_NrtD_SsuB_transporters"/>
    <property type="match status" value="1"/>
</dbReference>
<keyword evidence="1" id="KW-0813">Transport</keyword>
<protein>
    <submittedName>
        <fullName evidence="5">NitT/TauT family transport system ATP-binding protein</fullName>
    </submittedName>
</protein>
<dbReference type="PANTHER" id="PTHR42781">
    <property type="entry name" value="SPERMIDINE/PUTRESCINE IMPORT ATP-BINDING PROTEIN POTA"/>
    <property type="match status" value="1"/>
</dbReference>
<gene>
    <name evidence="5" type="ORF">SAMN05421783_10124</name>
</gene>
<feature type="domain" description="ABC transporter" evidence="4">
    <location>
        <begin position="5"/>
        <end position="242"/>
    </location>
</feature>
<dbReference type="InterPro" id="IPR017871">
    <property type="entry name" value="ABC_transporter-like_CS"/>
</dbReference>
<dbReference type="STRING" id="1058.SAMN05421783_10124"/>
<dbReference type="PROSITE" id="PS50893">
    <property type="entry name" value="ABC_TRANSPORTER_2"/>
    <property type="match status" value="1"/>
</dbReference>
<evidence type="ECO:0000313" key="5">
    <source>
        <dbReference type="EMBL" id="SDW00349.1"/>
    </source>
</evidence>
<keyword evidence="2" id="KW-0547">Nucleotide-binding</keyword>
<dbReference type="InterPro" id="IPR003593">
    <property type="entry name" value="AAA+_ATPase"/>
</dbReference>
<proteinExistence type="predicted"/>
<organism evidence="5 6">
    <name type="scientific">Thiocapsa roseopersicina</name>
    <dbReference type="NCBI Taxonomy" id="1058"/>
    <lineage>
        <taxon>Bacteria</taxon>
        <taxon>Pseudomonadati</taxon>
        <taxon>Pseudomonadota</taxon>
        <taxon>Gammaproteobacteria</taxon>
        <taxon>Chromatiales</taxon>
        <taxon>Chromatiaceae</taxon>
        <taxon>Thiocapsa</taxon>
    </lineage>
</organism>
<dbReference type="InterPro" id="IPR050093">
    <property type="entry name" value="ABC_SmlMolc_Importer"/>
</dbReference>
<dbReference type="InterPro" id="IPR027417">
    <property type="entry name" value="P-loop_NTPase"/>
</dbReference>
<dbReference type="Gene3D" id="3.40.50.300">
    <property type="entry name" value="P-loop containing nucleotide triphosphate hydrolases"/>
    <property type="match status" value="1"/>
</dbReference>
<evidence type="ECO:0000256" key="1">
    <source>
        <dbReference type="ARBA" id="ARBA00022448"/>
    </source>
</evidence>
<dbReference type="Pfam" id="PF00005">
    <property type="entry name" value="ABC_tran"/>
    <property type="match status" value="1"/>
</dbReference>
<keyword evidence="3 5" id="KW-0067">ATP-binding</keyword>
<dbReference type="SMART" id="SM00382">
    <property type="entry name" value="AAA"/>
    <property type="match status" value="1"/>
</dbReference>
<dbReference type="OrthoDB" id="9802264at2"/>
<dbReference type="EMBL" id="FNNZ01000001">
    <property type="protein sequence ID" value="SDW00349.1"/>
    <property type="molecule type" value="Genomic_DNA"/>
</dbReference>
<dbReference type="GO" id="GO:0016887">
    <property type="term" value="F:ATP hydrolysis activity"/>
    <property type="evidence" value="ECO:0007669"/>
    <property type="project" value="InterPro"/>
</dbReference>
<evidence type="ECO:0000256" key="2">
    <source>
        <dbReference type="ARBA" id="ARBA00022741"/>
    </source>
</evidence>
<dbReference type="PROSITE" id="PS00211">
    <property type="entry name" value="ABC_TRANSPORTER_1"/>
    <property type="match status" value="1"/>
</dbReference>
<dbReference type="SUPFAM" id="SSF52540">
    <property type="entry name" value="P-loop containing nucleoside triphosphate hydrolases"/>
    <property type="match status" value="1"/>
</dbReference>
<accession>A0A1H2Q1J6</accession>
<keyword evidence="6" id="KW-1185">Reference proteome</keyword>
<evidence type="ECO:0000259" key="4">
    <source>
        <dbReference type="PROSITE" id="PS50893"/>
    </source>
</evidence>
<evidence type="ECO:0000256" key="3">
    <source>
        <dbReference type="ARBA" id="ARBA00022840"/>
    </source>
</evidence>
<dbReference type="RefSeq" id="WP_093026916.1">
    <property type="nucleotide sequence ID" value="NZ_FNNZ01000001.1"/>
</dbReference>
<dbReference type="GO" id="GO:0005524">
    <property type="term" value="F:ATP binding"/>
    <property type="evidence" value="ECO:0007669"/>
    <property type="project" value="UniProtKB-KW"/>
</dbReference>